<evidence type="ECO:0000313" key="3">
    <source>
        <dbReference type="Proteomes" id="UP000657574"/>
    </source>
</evidence>
<dbReference type="Proteomes" id="UP000657574">
    <property type="component" value="Unassembled WGS sequence"/>
</dbReference>
<keyword evidence="3" id="KW-1185">Reference proteome</keyword>
<comment type="caution">
    <text evidence="2">The sequence shown here is derived from an EMBL/GenBank/DDBJ whole genome shotgun (WGS) entry which is preliminary data.</text>
</comment>
<organism evidence="2 3">
    <name type="scientific">Streptomyces brasiliensis</name>
    <dbReference type="NCBI Taxonomy" id="1954"/>
    <lineage>
        <taxon>Bacteria</taxon>
        <taxon>Bacillati</taxon>
        <taxon>Actinomycetota</taxon>
        <taxon>Actinomycetes</taxon>
        <taxon>Kitasatosporales</taxon>
        <taxon>Streptomycetaceae</taxon>
        <taxon>Streptomyces</taxon>
    </lineage>
</organism>
<name>A0A917NZ96_9ACTN</name>
<accession>A0A917NZ96</accession>
<feature type="compositionally biased region" description="Basic and acidic residues" evidence="1">
    <location>
        <begin position="1"/>
        <end position="25"/>
    </location>
</feature>
<dbReference type="RefSeq" id="WP_229841089.1">
    <property type="nucleotide sequence ID" value="NZ_BMQA01000028.1"/>
</dbReference>
<sequence>MREGDRHVPQLRRYGDPFGRGDLRDARHRPAGLDWSTIETAEDLPVPIDAGATKKHTWTVCVDSWRVPLGMHIETQDVKVTWK</sequence>
<proteinExistence type="predicted"/>
<feature type="region of interest" description="Disordered" evidence="1">
    <location>
        <begin position="1"/>
        <end position="26"/>
    </location>
</feature>
<evidence type="ECO:0000256" key="1">
    <source>
        <dbReference type="SAM" id="MobiDB-lite"/>
    </source>
</evidence>
<dbReference type="AlphaFoldDB" id="A0A917NZ96"/>
<reference evidence="2" key="1">
    <citation type="journal article" date="2014" name="Int. J. Syst. Evol. Microbiol.">
        <title>Complete genome sequence of Corynebacterium casei LMG S-19264T (=DSM 44701T), isolated from a smear-ripened cheese.</title>
        <authorList>
            <consortium name="US DOE Joint Genome Institute (JGI-PGF)"/>
            <person name="Walter F."/>
            <person name="Albersmeier A."/>
            <person name="Kalinowski J."/>
            <person name="Ruckert C."/>
        </authorList>
    </citation>
    <scope>NUCLEOTIDE SEQUENCE</scope>
    <source>
        <strain evidence="2">JCM 3086</strain>
    </source>
</reference>
<reference evidence="2" key="2">
    <citation type="submission" date="2020-09" db="EMBL/GenBank/DDBJ databases">
        <authorList>
            <person name="Sun Q."/>
            <person name="Ohkuma M."/>
        </authorList>
    </citation>
    <scope>NUCLEOTIDE SEQUENCE</scope>
    <source>
        <strain evidence="2">JCM 3086</strain>
    </source>
</reference>
<protein>
    <submittedName>
        <fullName evidence="2">Uncharacterized protein</fullName>
    </submittedName>
</protein>
<gene>
    <name evidence="2" type="ORF">GCM10010121_063820</name>
</gene>
<dbReference type="EMBL" id="BMQA01000028">
    <property type="protein sequence ID" value="GGJ43807.1"/>
    <property type="molecule type" value="Genomic_DNA"/>
</dbReference>
<evidence type="ECO:0000313" key="2">
    <source>
        <dbReference type="EMBL" id="GGJ43807.1"/>
    </source>
</evidence>